<feature type="signal peptide" evidence="5">
    <location>
        <begin position="1"/>
        <end position="19"/>
    </location>
</feature>
<dbReference type="PANTHER" id="PTHR33420">
    <property type="entry name" value="FIMBRIAL SUBUNIT ELFA-RELATED"/>
    <property type="match status" value="1"/>
</dbReference>
<reference evidence="7 8" key="1">
    <citation type="submission" date="2015-05" db="EMBL/GenBank/DDBJ databases">
        <title>Genome sequences of Pluralibacter gergoviae.</title>
        <authorList>
            <person name="Greninger A.L."/>
            <person name="Miller S."/>
        </authorList>
    </citation>
    <scope>NUCLEOTIDE SEQUENCE [LARGE SCALE GENOMIC DNA]</scope>
    <source>
        <strain evidence="7 8">JS81F13</strain>
    </source>
</reference>
<evidence type="ECO:0000256" key="1">
    <source>
        <dbReference type="ARBA" id="ARBA00004561"/>
    </source>
</evidence>
<dbReference type="InterPro" id="IPR036937">
    <property type="entry name" value="Adhesion_dom_fimbrial_sf"/>
</dbReference>
<dbReference type="PROSITE" id="PS51257">
    <property type="entry name" value="PROKAR_LIPOPROTEIN"/>
    <property type="match status" value="1"/>
</dbReference>
<dbReference type="STRING" id="61647.LG71_07095"/>
<dbReference type="GO" id="GO:0009289">
    <property type="term" value="C:pilus"/>
    <property type="evidence" value="ECO:0007669"/>
    <property type="project" value="UniProtKB-SubCell"/>
</dbReference>
<dbReference type="EMBL" id="LDZF01000006">
    <property type="protein sequence ID" value="KMK14684.1"/>
    <property type="molecule type" value="Genomic_DNA"/>
</dbReference>
<dbReference type="InterPro" id="IPR050263">
    <property type="entry name" value="Bact_Fimbrial_Adh_Pro"/>
</dbReference>
<comment type="similarity">
    <text evidence="2">Belongs to the fimbrial protein family.</text>
</comment>
<dbReference type="Pfam" id="PF00419">
    <property type="entry name" value="Fimbrial"/>
    <property type="match status" value="1"/>
</dbReference>
<dbReference type="PANTHER" id="PTHR33420:SF3">
    <property type="entry name" value="FIMBRIAL SUBUNIT ELFA"/>
    <property type="match status" value="1"/>
</dbReference>
<comment type="caution">
    <text evidence="7">The sequence shown here is derived from an EMBL/GenBank/DDBJ whole genome shotgun (WGS) entry which is preliminary data.</text>
</comment>
<evidence type="ECO:0000256" key="2">
    <source>
        <dbReference type="ARBA" id="ARBA00006671"/>
    </source>
</evidence>
<evidence type="ECO:0000256" key="4">
    <source>
        <dbReference type="ARBA" id="ARBA00023263"/>
    </source>
</evidence>
<evidence type="ECO:0000259" key="6">
    <source>
        <dbReference type="Pfam" id="PF00419"/>
    </source>
</evidence>
<keyword evidence="3 5" id="KW-0732">Signal</keyword>
<evidence type="ECO:0000256" key="5">
    <source>
        <dbReference type="SAM" id="SignalP"/>
    </source>
</evidence>
<organism evidence="7 8">
    <name type="scientific">Pluralibacter gergoviae</name>
    <name type="common">Enterobacter gergoviae</name>
    <dbReference type="NCBI Taxonomy" id="61647"/>
    <lineage>
        <taxon>Bacteria</taxon>
        <taxon>Pseudomonadati</taxon>
        <taxon>Pseudomonadota</taxon>
        <taxon>Gammaproteobacteria</taxon>
        <taxon>Enterobacterales</taxon>
        <taxon>Enterobacteriaceae</taxon>
        <taxon>Pluralibacter</taxon>
    </lineage>
</organism>
<dbReference type="GO" id="GO:0043709">
    <property type="term" value="P:cell adhesion involved in single-species biofilm formation"/>
    <property type="evidence" value="ECO:0007669"/>
    <property type="project" value="TreeGrafter"/>
</dbReference>
<dbReference type="AlphaFoldDB" id="A0A0J5L8R6"/>
<keyword evidence="8" id="KW-1185">Reference proteome</keyword>
<protein>
    <submittedName>
        <fullName evidence="7">Fimbrial protein</fullName>
    </submittedName>
</protein>
<name>A0A0J5L8R6_PLUGE</name>
<proteinExistence type="inferred from homology"/>
<gene>
    <name evidence="7" type="ORF">ABW06_07555</name>
</gene>
<dbReference type="SUPFAM" id="SSF49401">
    <property type="entry name" value="Bacterial adhesins"/>
    <property type="match status" value="1"/>
</dbReference>
<evidence type="ECO:0000313" key="8">
    <source>
        <dbReference type="Proteomes" id="UP000036196"/>
    </source>
</evidence>
<dbReference type="InterPro" id="IPR000259">
    <property type="entry name" value="Adhesion_dom_fimbrial"/>
</dbReference>
<dbReference type="Proteomes" id="UP000036196">
    <property type="component" value="Unassembled WGS sequence"/>
</dbReference>
<sequence length="201" mass="21616">MKKCVCALMLAAVACSAQAGGGRRDMTKVSGEYGDVHFHGRVYVSPCVLAMASRDQTVDLGEISARSFHHSGDRSRPVRVSLYLNDCLKGAGHTLEDTPGQTSAAPEFVHSTVEQGVSITLMAEGDPDNRDLARISGDVQGAGIRILTMKEKPVALNQTERMLILKPGDNAVNFLAALESTGREVTAGEFRGLIRLKLEYL</sequence>
<accession>A0A0J5L8R6</accession>
<feature type="domain" description="Fimbrial-type adhesion" evidence="6">
    <location>
        <begin position="37"/>
        <end position="200"/>
    </location>
</feature>
<evidence type="ECO:0000256" key="3">
    <source>
        <dbReference type="ARBA" id="ARBA00022729"/>
    </source>
</evidence>
<comment type="subcellular location">
    <subcellularLocation>
        <location evidence="1">Fimbrium</location>
    </subcellularLocation>
</comment>
<keyword evidence="4" id="KW-0281">Fimbrium</keyword>
<evidence type="ECO:0000313" key="7">
    <source>
        <dbReference type="EMBL" id="KMK14684.1"/>
    </source>
</evidence>
<dbReference type="PATRIC" id="fig|61647.15.peg.4748"/>
<feature type="chain" id="PRO_5005262551" evidence="5">
    <location>
        <begin position="20"/>
        <end position="201"/>
    </location>
</feature>
<dbReference type="RefSeq" id="WP_048278592.1">
    <property type="nucleotide sequence ID" value="NZ_LDZF01000006.1"/>
</dbReference>
<dbReference type="eggNOG" id="COG3539">
    <property type="taxonomic scope" value="Bacteria"/>
</dbReference>
<dbReference type="Gene3D" id="2.60.40.1090">
    <property type="entry name" value="Fimbrial-type adhesion domain"/>
    <property type="match status" value="1"/>
</dbReference>
<dbReference type="InterPro" id="IPR008966">
    <property type="entry name" value="Adhesion_dom_sf"/>
</dbReference>